<reference evidence="4 5" key="1">
    <citation type="journal article" date="2011" name="Cell">
        <title>Insight into structure and assembly of the nuclear pore complex by utilizing the genome of a eukaryotic thermophile.</title>
        <authorList>
            <person name="Amlacher S."/>
            <person name="Sarges P."/>
            <person name="Flemming D."/>
            <person name="van Noort V."/>
            <person name="Kunze R."/>
            <person name="Devos D.P."/>
            <person name="Arumugam M."/>
            <person name="Bork P."/>
            <person name="Hurt E."/>
        </authorList>
    </citation>
    <scope>NUCLEOTIDE SEQUENCE [LARGE SCALE GENOMIC DNA]</scope>
    <source>
        <strain evidence="5">DSM 1495 / CBS 144.50 / IMI 039719</strain>
    </source>
</reference>
<protein>
    <recommendedName>
        <fullName evidence="6">Extracellular membrane protein CFEM domain-containing protein</fullName>
    </recommendedName>
</protein>
<dbReference type="HOGENOM" id="CLU_066667_1_0_1"/>
<dbReference type="GeneID" id="18257555"/>
<dbReference type="EMBL" id="GL988041">
    <property type="protein sequence ID" value="EGS21652.1"/>
    <property type="molecule type" value="Genomic_DNA"/>
</dbReference>
<dbReference type="Proteomes" id="UP000008066">
    <property type="component" value="Unassembled WGS sequence"/>
</dbReference>
<feature type="region of interest" description="Disordered" evidence="1">
    <location>
        <begin position="210"/>
        <end position="280"/>
    </location>
</feature>
<evidence type="ECO:0000256" key="2">
    <source>
        <dbReference type="SAM" id="Phobius"/>
    </source>
</evidence>
<keyword evidence="5" id="KW-1185">Reference proteome</keyword>
<feature type="compositionally biased region" description="Polar residues" evidence="1">
    <location>
        <begin position="380"/>
        <end position="397"/>
    </location>
</feature>
<feature type="region of interest" description="Disordered" evidence="1">
    <location>
        <begin position="145"/>
        <end position="170"/>
    </location>
</feature>
<keyword evidence="2" id="KW-1133">Transmembrane helix</keyword>
<dbReference type="KEGG" id="cthr:CTHT_0035170"/>
<proteinExistence type="predicted"/>
<evidence type="ECO:0000256" key="1">
    <source>
        <dbReference type="SAM" id="MobiDB-lite"/>
    </source>
</evidence>
<dbReference type="OMA" id="QINACLC"/>
<keyword evidence="3" id="KW-0732">Signal</keyword>
<dbReference type="eggNOG" id="ENOG502R1J4">
    <property type="taxonomic scope" value="Eukaryota"/>
</dbReference>
<feature type="signal peptide" evidence="3">
    <location>
        <begin position="1"/>
        <end position="25"/>
    </location>
</feature>
<dbReference type="OrthoDB" id="5311469at2759"/>
<feature type="compositionally biased region" description="Pro residues" evidence="1">
    <location>
        <begin position="329"/>
        <end position="356"/>
    </location>
</feature>
<organism evidence="5">
    <name type="scientific">Chaetomium thermophilum (strain DSM 1495 / CBS 144.50 / IMI 039719)</name>
    <name type="common">Thermochaetoides thermophila</name>
    <dbReference type="NCBI Taxonomy" id="759272"/>
    <lineage>
        <taxon>Eukaryota</taxon>
        <taxon>Fungi</taxon>
        <taxon>Dikarya</taxon>
        <taxon>Ascomycota</taxon>
        <taxon>Pezizomycotina</taxon>
        <taxon>Sordariomycetes</taxon>
        <taxon>Sordariomycetidae</taxon>
        <taxon>Sordariales</taxon>
        <taxon>Chaetomiaceae</taxon>
        <taxon>Thermochaetoides</taxon>
    </lineage>
</organism>
<feature type="compositionally biased region" description="Gly residues" evidence="1">
    <location>
        <begin position="220"/>
        <end position="234"/>
    </location>
</feature>
<dbReference type="RefSeq" id="XP_006693948.1">
    <property type="nucleotide sequence ID" value="XM_006693885.1"/>
</dbReference>
<sequence>MTRPVRLGAIPVALATLVLVRMVVSQASNTIDFGFYPEGAQSCLYQAAGESHCEASTVPLTNSCLCRNGGDFIKRTARCLGRESPDDLESVYDIMRVACSDSNTPIGLTKAQFLQEAESAKSSTSLPTATETRTVTATGIVTATPNITATPTGNIPGSTTTTIGNNDEDDSGLSKTELAGIIAGGAVAAIAILGGLGFFFMRKRRKRYSEESHPMLPQGQHGGAGAGGGGGGGTATNSMVLQAHPYSSPLQPQMAAAADWQPRPWGTPSPDLRQSVVSNPGLSWESPGHLSYASSVQPYDSQYGAYGLSGLSITPPSAGLPMSTSIPPASVPAPAPSPSPAPVPVPVSISSPPPPISELEATERHPLGTTQAPAEMSGSEPRTQQWQGPSGFSWSKP</sequence>
<evidence type="ECO:0000313" key="5">
    <source>
        <dbReference type="Proteomes" id="UP000008066"/>
    </source>
</evidence>
<evidence type="ECO:0000313" key="4">
    <source>
        <dbReference type="EMBL" id="EGS21652.1"/>
    </source>
</evidence>
<evidence type="ECO:0008006" key="6">
    <source>
        <dbReference type="Google" id="ProtNLM"/>
    </source>
</evidence>
<feature type="chain" id="PRO_5003409352" description="Extracellular membrane protein CFEM domain-containing protein" evidence="3">
    <location>
        <begin position="26"/>
        <end position="397"/>
    </location>
</feature>
<name>G0S6Q0_CHATD</name>
<accession>G0S6Q0</accession>
<feature type="region of interest" description="Disordered" evidence="1">
    <location>
        <begin position="329"/>
        <end position="397"/>
    </location>
</feature>
<feature type="compositionally biased region" description="Polar residues" evidence="1">
    <location>
        <begin position="145"/>
        <end position="165"/>
    </location>
</feature>
<keyword evidence="2" id="KW-0812">Transmembrane</keyword>
<keyword evidence="2" id="KW-0472">Membrane</keyword>
<feature type="transmembrane region" description="Helical" evidence="2">
    <location>
        <begin position="178"/>
        <end position="200"/>
    </location>
</feature>
<dbReference type="AlphaFoldDB" id="G0S6Q0"/>
<evidence type="ECO:0000256" key="3">
    <source>
        <dbReference type="SAM" id="SignalP"/>
    </source>
</evidence>
<gene>
    <name evidence="4" type="ORF">CTHT_0035170</name>
</gene>